<dbReference type="RefSeq" id="WP_053416830.1">
    <property type="nucleotide sequence ID" value="NZ_LILB01000005.1"/>
</dbReference>
<comment type="caution">
    <text evidence="2">The sequence shown here is derived from an EMBL/GenBank/DDBJ whole genome shotgun (WGS) entry which is preliminary data.</text>
</comment>
<organism evidence="2 3">
    <name type="scientific">Viridibacillus arvi</name>
    <dbReference type="NCBI Taxonomy" id="263475"/>
    <lineage>
        <taxon>Bacteria</taxon>
        <taxon>Bacillati</taxon>
        <taxon>Bacillota</taxon>
        <taxon>Bacilli</taxon>
        <taxon>Bacillales</taxon>
        <taxon>Caryophanaceae</taxon>
        <taxon>Viridibacillus</taxon>
    </lineage>
</organism>
<evidence type="ECO:0000313" key="2">
    <source>
        <dbReference type="EMBL" id="KOO48650.1"/>
    </source>
</evidence>
<dbReference type="Proteomes" id="UP000036867">
    <property type="component" value="Unassembled WGS sequence"/>
</dbReference>
<keyword evidence="3" id="KW-1185">Reference proteome</keyword>
<keyword evidence="1" id="KW-0472">Membrane</keyword>
<dbReference type="OrthoDB" id="2986855at2"/>
<gene>
    <name evidence="2" type="ORF">AMD00_09385</name>
</gene>
<sequence length="376" mass="43855">MKKNKFIFAITILVMSISVYIYYFKKSNTEISFAINHHKDRTTYTTSDEYSLFNVANTKRHFFTSIMKDETMLGKVLQVDKKDGETKQIYDTKFNGGGVRNITANDEYVIWLDNNGVDYLNELVIYDIKKEKVIKTYKDSEKRNINAAFIKNQTIYWIEEDNTKIVNQEPSNNESDTMKLGTYSATIIGYDIVTGNQKKIDTIQTVHYPNESLYFSENKMWYIDNRKYDEKAIIKKLDLKSGKLETYKTQFQFIGHLKPVDDENVAFFEYTIHNSPEGLLLLNTESNKIKLLDANEDDTGAGYDGKGLIFSQNKTYKISSFNKRKFNDEIQMKNEEDLLLVTNGPLFGLEFVTKQKNSIHPNQIVDWHVENLNWKE</sequence>
<evidence type="ECO:0000256" key="1">
    <source>
        <dbReference type="SAM" id="Phobius"/>
    </source>
</evidence>
<proteinExistence type="predicted"/>
<dbReference type="SUPFAM" id="SSF50969">
    <property type="entry name" value="YVTN repeat-like/Quinoprotein amine dehydrogenase"/>
    <property type="match status" value="1"/>
</dbReference>
<dbReference type="EMBL" id="LILB01000005">
    <property type="protein sequence ID" value="KOO48650.1"/>
    <property type="molecule type" value="Genomic_DNA"/>
</dbReference>
<protein>
    <recommendedName>
        <fullName evidence="4">DUF5050 domain-containing protein</fullName>
    </recommendedName>
</protein>
<feature type="transmembrane region" description="Helical" evidence="1">
    <location>
        <begin position="6"/>
        <end position="24"/>
    </location>
</feature>
<evidence type="ECO:0000313" key="3">
    <source>
        <dbReference type="Proteomes" id="UP000036867"/>
    </source>
</evidence>
<name>A0A0M0LC48_9BACL</name>
<keyword evidence="1" id="KW-1133">Transmembrane helix</keyword>
<dbReference type="GeneID" id="301136317"/>
<dbReference type="AlphaFoldDB" id="A0A0M0LC48"/>
<evidence type="ECO:0008006" key="4">
    <source>
        <dbReference type="Google" id="ProtNLM"/>
    </source>
</evidence>
<dbReference type="InterPro" id="IPR011044">
    <property type="entry name" value="Quino_amine_DH_bsu"/>
</dbReference>
<keyword evidence="1" id="KW-0812">Transmembrane</keyword>
<reference evidence="3" key="1">
    <citation type="submission" date="2015-08" db="EMBL/GenBank/DDBJ databases">
        <title>Fjat-10028 dsm 16317.</title>
        <authorList>
            <person name="Liu B."/>
            <person name="Wang J."/>
            <person name="Zhu Y."/>
            <person name="Liu G."/>
            <person name="Chen Q."/>
            <person name="Chen Z."/>
            <person name="Lan J."/>
            <person name="Che J."/>
            <person name="Ge C."/>
            <person name="Shi H."/>
            <person name="Pan Z."/>
            <person name="Liu X."/>
        </authorList>
    </citation>
    <scope>NUCLEOTIDE SEQUENCE [LARGE SCALE GENOMIC DNA]</scope>
    <source>
        <strain evidence="3">DSM 16317</strain>
    </source>
</reference>
<accession>A0A0M0LC48</accession>